<evidence type="ECO:0000313" key="1">
    <source>
        <dbReference type="EMBL" id="CAI9111640.1"/>
    </source>
</evidence>
<reference evidence="1" key="1">
    <citation type="submission" date="2023-03" db="EMBL/GenBank/DDBJ databases">
        <authorList>
            <person name="Julca I."/>
        </authorList>
    </citation>
    <scope>NUCLEOTIDE SEQUENCE</scope>
</reference>
<keyword evidence="2" id="KW-1185">Reference proteome</keyword>
<dbReference type="Proteomes" id="UP001161247">
    <property type="component" value="Chromosome 6"/>
</dbReference>
<evidence type="ECO:0000313" key="2">
    <source>
        <dbReference type="Proteomes" id="UP001161247"/>
    </source>
</evidence>
<name>A0AAV1DXT0_OLDCO</name>
<proteinExistence type="predicted"/>
<dbReference type="EMBL" id="OX459123">
    <property type="protein sequence ID" value="CAI9111640.1"/>
    <property type="molecule type" value="Genomic_DNA"/>
</dbReference>
<accession>A0AAV1DXT0</accession>
<organism evidence="1 2">
    <name type="scientific">Oldenlandia corymbosa var. corymbosa</name>
    <dbReference type="NCBI Taxonomy" id="529605"/>
    <lineage>
        <taxon>Eukaryota</taxon>
        <taxon>Viridiplantae</taxon>
        <taxon>Streptophyta</taxon>
        <taxon>Embryophyta</taxon>
        <taxon>Tracheophyta</taxon>
        <taxon>Spermatophyta</taxon>
        <taxon>Magnoliopsida</taxon>
        <taxon>eudicotyledons</taxon>
        <taxon>Gunneridae</taxon>
        <taxon>Pentapetalae</taxon>
        <taxon>asterids</taxon>
        <taxon>lamiids</taxon>
        <taxon>Gentianales</taxon>
        <taxon>Rubiaceae</taxon>
        <taxon>Rubioideae</taxon>
        <taxon>Spermacoceae</taxon>
        <taxon>Hedyotis-Oldenlandia complex</taxon>
        <taxon>Oldenlandia</taxon>
    </lineage>
</organism>
<gene>
    <name evidence="1" type="ORF">OLC1_LOCUS18982</name>
</gene>
<protein>
    <submittedName>
        <fullName evidence="1">OLC1v1011903C1</fullName>
    </submittedName>
</protein>
<dbReference type="AlphaFoldDB" id="A0AAV1DXT0"/>
<sequence length="95" mass="10571">MNEIETEDYVIVNEGEVVEGIENFIAQCVVLDPKARDLAPGKLQKAITKTMVVESKVEKVGGIRPKPEPPPPNMASKFLIKIRITKKNTEQKKLA</sequence>
<dbReference type="PANTHER" id="PTHR33874:SF4">
    <property type="entry name" value="EXPRESSED PROTEIN"/>
    <property type="match status" value="1"/>
</dbReference>
<dbReference type="PANTHER" id="PTHR33874">
    <property type="entry name" value="RING FINGER PROTEIN"/>
    <property type="match status" value="1"/>
</dbReference>